<dbReference type="Proteomes" id="UP000199207">
    <property type="component" value="Unassembled WGS sequence"/>
</dbReference>
<sequence length="105" mass="11820">MSDLKVPFEMLENFGGEMQSIRDRMNGTGQDVENYEDDMGDESVRKALEDFVDNWRDGRKEIDGQLEAIKEISEQVVDTFQTMDHDLESSLEGDGSEGGGQNQPV</sequence>
<feature type="compositionally biased region" description="Gly residues" evidence="1">
    <location>
        <begin position="96"/>
        <end position="105"/>
    </location>
</feature>
<evidence type="ECO:0000313" key="2">
    <source>
        <dbReference type="EMBL" id="SFB88628.1"/>
    </source>
</evidence>
<name>A0A1I1ESY4_9ACTN</name>
<evidence type="ECO:0000313" key="3">
    <source>
        <dbReference type="Proteomes" id="UP000199207"/>
    </source>
</evidence>
<dbReference type="OrthoDB" id="3295636at2"/>
<proteinExistence type="predicted"/>
<evidence type="ECO:0000256" key="1">
    <source>
        <dbReference type="SAM" id="MobiDB-lite"/>
    </source>
</evidence>
<accession>A0A1I1ESY4</accession>
<keyword evidence="3" id="KW-1185">Reference proteome</keyword>
<dbReference type="RefSeq" id="WP_093836814.1">
    <property type="nucleotide sequence ID" value="NZ_FOLM01000001.1"/>
</dbReference>
<organism evidence="2 3">
    <name type="scientific">Streptomyces aidingensis</name>
    <dbReference type="NCBI Taxonomy" id="910347"/>
    <lineage>
        <taxon>Bacteria</taxon>
        <taxon>Bacillati</taxon>
        <taxon>Actinomycetota</taxon>
        <taxon>Actinomycetes</taxon>
        <taxon>Kitasatosporales</taxon>
        <taxon>Streptomycetaceae</taxon>
        <taxon>Streptomyces</taxon>
    </lineage>
</organism>
<reference evidence="2 3" key="1">
    <citation type="submission" date="2016-10" db="EMBL/GenBank/DDBJ databases">
        <authorList>
            <person name="de Groot N.N."/>
        </authorList>
    </citation>
    <scope>NUCLEOTIDE SEQUENCE [LARGE SCALE GENOMIC DNA]</scope>
    <source>
        <strain evidence="2 3">CGMCC 4.5739</strain>
    </source>
</reference>
<gene>
    <name evidence="2" type="ORF">SAMN05421773_101386</name>
</gene>
<evidence type="ECO:0008006" key="4">
    <source>
        <dbReference type="Google" id="ProtNLM"/>
    </source>
</evidence>
<feature type="region of interest" description="Disordered" evidence="1">
    <location>
        <begin position="21"/>
        <end position="40"/>
    </location>
</feature>
<dbReference type="EMBL" id="FOLM01000001">
    <property type="protein sequence ID" value="SFB88628.1"/>
    <property type="molecule type" value="Genomic_DNA"/>
</dbReference>
<protein>
    <recommendedName>
        <fullName evidence="4">Excreted virulence factor EspC, type VII ESX diderm</fullName>
    </recommendedName>
</protein>
<dbReference type="AlphaFoldDB" id="A0A1I1ESY4"/>
<feature type="region of interest" description="Disordered" evidence="1">
    <location>
        <begin position="83"/>
        <end position="105"/>
    </location>
</feature>